<dbReference type="NCBIfam" id="TIGR02231">
    <property type="entry name" value="mucoidy inhibitor MuiA family protein"/>
    <property type="match status" value="1"/>
</dbReference>
<dbReference type="EMBL" id="JAAZQQ010000003">
    <property type="protein sequence ID" value="NKX44991.1"/>
    <property type="molecule type" value="Genomic_DNA"/>
</dbReference>
<evidence type="ECO:0000313" key="5">
    <source>
        <dbReference type="Proteomes" id="UP000526408"/>
    </source>
</evidence>
<proteinExistence type="predicted"/>
<dbReference type="AlphaFoldDB" id="A0A7X6GZ01"/>
<evidence type="ECO:0000259" key="2">
    <source>
        <dbReference type="Pfam" id="PF13598"/>
    </source>
</evidence>
<organism evidence="4 5">
    <name type="scientific">Roseicyclus persicicus</name>
    <dbReference type="NCBI Taxonomy" id="2650661"/>
    <lineage>
        <taxon>Bacteria</taxon>
        <taxon>Pseudomonadati</taxon>
        <taxon>Pseudomonadota</taxon>
        <taxon>Alphaproteobacteria</taxon>
        <taxon>Rhodobacterales</taxon>
        <taxon>Roseobacteraceae</taxon>
        <taxon>Roseicyclus</taxon>
    </lineage>
</organism>
<keyword evidence="1" id="KW-0732">Signal</keyword>
<protein>
    <submittedName>
        <fullName evidence="4">DUF4139 domain-containing protein</fullName>
    </submittedName>
</protein>
<name>A0A7X6GZ01_9RHOB</name>
<feature type="domain" description="DUF4139" evidence="2">
    <location>
        <begin position="231"/>
        <end position="541"/>
    </location>
</feature>
<feature type="signal peptide" evidence="1">
    <location>
        <begin position="1"/>
        <end position="19"/>
    </location>
</feature>
<dbReference type="Pfam" id="PF13600">
    <property type="entry name" value="DUF4140"/>
    <property type="match status" value="1"/>
</dbReference>
<evidence type="ECO:0000256" key="1">
    <source>
        <dbReference type="SAM" id="SignalP"/>
    </source>
</evidence>
<keyword evidence="5" id="KW-1185">Reference proteome</keyword>
<sequence length="549" mass="57801">MRFALSLTAALMASTAALADDILLRADIAEATVFLSSAEVTRRATVSLPAGEHRLLIPVPDLSAADLLEISGPDGLSFGPPQRRAGHVIAEGVLDDPSQAVARSAVDAAEDALLAAEDALATADGGIRALEAQMAYLTALTRGGPEGAAMPADPGLVPQLLATLGAETARVQAELQAARVARRDLAEAVTDRGVALAAARDALARLRPFGTAVDVVEVPVRVAADTEAEIALGYLSYAAGWEPSYELRLDSETGALEVARFVTVQAGGGARWQEVAMVFSTATPARQREPSELSPSPARIVEPAPPVVLGAVPRIASGDMVMLEAAPVAEPVMVDDRAALQVEGLSLSWAYAEPVSLGPDGIAVLPLDTLALTAETEARAIPRYDETAFLVAMATNDTGEPLLPGLARFYRDGALVGEDWLPMVAAGAEAELGFGPLDHLRLVWIDRSLAEGDRGVFTTASTQLREIAFGVENLSDAAETVRLLYATPFAEQEDLGLDLTLAPPPSERDVDDLRGVHAWTLEVAPGATALVEMRVEFDWPEGQELTWWP</sequence>
<evidence type="ECO:0000313" key="4">
    <source>
        <dbReference type="EMBL" id="NKX44991.1"/>
    </source>
</evidence>
<dbReference type="Proteomes" id="UP000526408">
    <property type="component" value="Unassembled WGS sequence"/>
</dbReference>
<dbReference type="Pfam" id="PF13598">
    <property type="entry name" value="DUF4139"/>
    <property type="match status" value="1"/>
</dbReference>
<dbReference type="PANTHER" id="PTHR31005:SF8">
    <property type="entry name" value="DUF4139 DOMAIN-CONTAINING PROTEIN"/>
    <property type="match status" value="1"/>
</dbReference>
<reference evidence="4 5" key="1">
    <citation type="submission" date="2020-04" db="EMBL/GenBank/DDBJ databases">
        <authorList>
            <person name="Yoon J."/>
        </authorList>
    </citation>
    <scope>NUCLEOTIDE SEQUENCE [LARGE SCALE GENOMIC DNA]</scope>
    <source>
        <strain evidence="4 5">KMU-115</strain>
    </source>
</reference>
<feature type="domain" description="DUF4140" evidence="3">
    <location>
        <begin position="31"/>
        <end position="137"/>
    </location>
</feature>
<feature type="chain" id="PRO_5031099692" evidence="1">
    <location>
        <begin position="20"/>
        <end position="549"/>
    </location>
</feature>
<evidence type="ECO:0000259" key="3">
    <source>
        <dbReference type="Pfam" id="PF13600"/>
    </source>
</evidence>
<dbReference type="InterPro" id="IPR025554">
    <property type="entry name" value="DUF4140"/>
</dbReference>
<gene>
    <name evidence="4" type="ORF">HCU73_10350</name>
</gene>
<comment type="caution">
    <text evidence="4">The sequence shown here is derived from an EMBL/GenBank/DDBJ whole genome shotgun (WGS) entry which is preliminary data.</text>
</comment>
<dbReference type="PANTHER" id="PTHR31005">
    <property type="entry name" value="DUF4139 DOMAIN-CONTAINING PROTEIN"/>
    <property type="match status" value="1"/>
</dbReference>
<dbReference type="InterPro" id="IPR037291">
    <property type="entry name" value="DUF4139"/>
</dbReference>
<accession>A0A7X6GZ01</accession>
<dbReference type="InterPro" id="IPR011935">
    <property type="entry name" value="CHP02231"/>
</dbReference>
<dbReference type="RefSeq" id="WP_168623386.1">
    <property type="nucleotide sequence ID" value="NZ_JAAZQQ010000003.1"/>
</dbReference>